<evidence type="ECO:0000259" key="2">
    <source>
        <dbReference type="Pfam" id="PF06367"/>
    </source>
</evidence>
<keyword evidence="1" id="KW-0732">Signal</keyword>
<proteinExistence type="predicted"/>
<protein>
    <recommendedName>
        <fullName evidence="2">Formin FH3 domain-containing protein</fullName>
    </recommendedName>
</protein>
<feature type="signal peptide" evidence="1">
    <location>
        <begin position="1"/>
        <end position="34"/>
    </location>
</feature>
<dbReference type="InterPro" id="IPR011989">
    <property type="entry name" value="ARM-like"/>
</dbReference>
<gene>
    <name evidence="3" type="ORF">HPULCUR_001622</name>
</gene>
<name>A0ABP9XQ78_9FUNG</name>
<dbReference type="SUPFAM" id="SSF48371">
    <property type="entry name" value="ARM repeat"/>
    <property type="match status" value="1"/>
</dbReference>
<dbReference type="Proteomes" id="UP001476247">
    <property type="component" value="Unassembled WGS sequence"/>
</dbReference>
<dbReference type="InterPro" id="IPR016024">
    <property type="entry name" value="ARM-type_fold"/>
</dbReference>
<dbReference type="EMBL" id="BAABUJ010000005">
    <property type="protein sequence ID" value="GAA5796252.1"/>
    <property type="molecule type" value="Genomic_DNA"/>
</dbReference>
<evidence type="ECO:0000313" key="3">
    <source>
        <dbReference type="EMBL" id="GAA5796252.1"/>
    </source>
</evidence>
<sequence>MKPGLQQVLMRPVVLHHLMIALFACLSSLSIIHPTPSTSLSSSVFRRSPSITSIGSQLLPSFSTSSSNNLPSPSRSTASIKENVATSSSSTTYTMAYKMCTLIFEIFTSLCLLSGTCYDTILSVISDVKGEQYRFERLVQALHDLGILQRSKYSDEQQELVIYDCIASSLHFFNAIVQTPQPIETRDSLRTELERRGLEDFLKRLEVKRNVLPENLKAQMDSYFNQKKFDQEKIQVLENTKRQSILQL</sequence>
<dbReference type="Gene3D" id="1.25.10.10">
    <property type="entry name" value="Leucine-rich Repeat Variant"/>
    <property type="match status" value="1"/>
</dbReference>
<reference evidence="3 4" key="1">
    <citation type="submission" date="2024-04" db="EMBL/GenBank/DDBJ databases">
        <title>genome sequences of Mucor flavus KT1a and Helicostylum pulchrum KT1b strains isolation_sourced from the surface of a dry-aged beef.</title>
        <authorList>
            <person name="Toyotome T."/>
            <person name="Hosono M."/>
            <person name="Torimaru M."/>
            <person name="Fukuda K."/>
            <person name="Mikami N."/>
        </authorList>
    </citation>
    <scope>NUCLEOTIDE SEQUENCE [LARGE SCALE GENOMIC DNA]</scope>
    <source>
        <strain evidence="3 4">KT1b</strain>
    </source>
</reference>
<comment type="caution">
    <text evidence="3">The sequence shown here is derived from an EMBL/GenBank/DDBJ whole genome shotgun (WGS) entry which is preliminary data.</text>
</comment>
<feature type="chain" id="PRO_5045041562" description="Formin FH3 domain-containing protein" evidence="1">
    <location>
        <begin position="35"/>
        <end position="248"/>
    </location>
</feature>
<dbReference type="InterPro" id="IPR010472">
    <property type="entry name" value="FH3_dom"/>
</dbReference>
<dbReference type="Pfam" id="PF06367">
    <property type="entry name" value="Drf_FH3"/>
    <property type="match status" value="1"/>
</dbReference>
<organism evidence="3 4">
    <name type="scientific">Helicostylum pulchrum</name>
    <dbReference type="NCBI Taxonomy" id="562976"/>
    <lineage>
        <taxon>Eukaryota</taxon>
        <taxon>Fungi</taxon>
        <taxon>Fungi incertae sedis</taxon>
        <taxon>Mucoromycota</taxon>
        <taxon>Mucoromycotina</taxon>
        <taxon>Mucoromycetes</taxon>
        <taxon>Mucorales</taxon>
        <taxon>Mucorineae</taxon>
        <taxon>Mucoraceae</taxon>
        <taxon>Helicostylum</taxon>
    </lineage>
</organism>
<feature type="domain" description="Formin FH3" evidence="2">
    <location>
        <begin position="119"/>
        <end position="241"/>
    </location>
</feature>
<keyword evidence="4" id="KW-1185">Reference proteome</keyword>
<accession>A0ABP9XQ78</accession>
<dbReference type="PROSITE" id="PS51257">
    <property type="entry name" value="PROKAR_LIPOPROTEIN"/>
    <property type="match status" value="1"/>
</dbReference>
<evidence type="ECO:0000313" key="4">
    <source>
        <dbReference type="Proteomes" id="UP001476247"/>
    </source>
</evidence>
<evidence type="ECO:0000256" key="1">
    <source>
        <dbReference type="SAM" id="SignalP"/>
    </source>
</evidence>